<dbReference type="GO" id="GO:0046872">
    <property type="term" value="F:metal ion binding"/>
    <property type="evidence" value="ECO:0007669"/>
    <property type="project" value="UniProtKB-KW"/>
</dbReference>
<dbReference type="Gene3D" id="3.30.9.10">
    <property type="entry name" value="D-Amino Acid Oxidase, subunit A, domain 2"/>
    <property type="match status" value="1"/>
</dbReference>
<dbReference type="PANTHER" id="PTHR13847">
    <property type="entry name" value="SARCOSINE DEHYDROGENASE-RELATED"/>
    <property type="match status" value="1"/>
</dbReference>
<dbReference type="AlphaFoldDB" id="A0A150PNS7"/>
<dbReference type="Gene3D" id="3.50.50.60">
    <property type="entry name" value="FAD/NAD(P)-binding domain"/>
    <property type="match status" value="1"/>
</dbReference>
<keyword evidence="3" id="KW-0408">Iron</keyword>
<dbReference type="PANTHER" id="PTHR13847:SF281">
    <property type="entry name" value="FAD DEPENDENT OXIDOREDUCTASE DOMAIN-CONTAINING PROTEIN"/>
    <property type="match status" value="1"/>
</dbReference>
<protein>
    <submittedName>
        <fullName evidence="8">Oxidoreductase</fullName>
    </submittedName>
</protein>
<dbReference type="InterPro" id="IPR038010">
    <property type="entry name" value="YhfW_C"/>
</dbReference>
<dbReference type="GO" id="GO:0051537">
    <property type="term" value="F:2 iron, 2 sulfur cluster binding"/>
    <property type="evidence" value="ECO:0007669"/>
    <property type="project" value="UniProtKB-KW"/>
</dbReference>
<dbReference type="Gene3D" id="2.102.10.10">
    <property type="entry name" value="Rieske [2Fe-2S] iron-sulphur domain"/>
    <property type="match status" value="1"/>
</dbReference>
<organism evidence="8 9">
    <name type="scientific">Sorangium cellulosum</name>
    <name type="common">Polyangium cellulosum</name>
    <dbReference type="NCBI Taxonomy" id="56"/>
    <lineage>
        <taxon>Bacteria</taxon>
        <taxon>Pseudomonadati</taxon>
        <taxon>Myxococcota</taxon>
        <taxon>Polyangia</taxon>
        <taxon>Polyangiales</taxon>
        <taxon>Polyangiaceae</taxon>
        <taxon>Sorangium</taxon>
    </lineage>
</organism>
<dbReference type="InterPro" id="IPR005805">
    <property type="entry name" value="Rieske_Fe-S_prot_C"/>
</dbReference>
<dbReference type="PROSITE" id="PS51296">
    <property type="entry name" value="RIESKE"/>
    <property type="match status" value="1"/>
</dbReference>
<keyword evidence="4" id="KW-0411">Iron-sulfur</keyword>
<proteinExistence type="predicted"/>
<dbReference type="CDD" id="cd03477">
    <property type="entry name" value="Rieske_YhfW_C"/>
    <property type="match status" value="1"/>
</dbReference>
<keyword evidence="1" id="KW-0001">2Fe-2S</keyword>
<feature type="domain" description="Rieske" evidence="7">
    <location>
        <begin position="429"/>
        <end position="515"/>
    </location>
</feature>
<dbReference type="Pfam" id="PF00355">
    <property type="entry name" value="Rieske"/>
    <property type="match status" value="1"/>
</dbReference>
<dbReference type="GO" id="GO:0016020">
    <property type="term" value="C:membrane"/>
    <property type="evidence" value="ECO:0007669"/>
    <property type="project" value="InterPro"/>
</dbReference>
<dbReference type="InterPro" id="IPR006076">
    <property type="entry name" value="FAD-dep_OxRdtase"/>
</dbReference>
<sequence length="532" mass="57692">MTDRAYDKDTAWTNAVLPPIAPLATEHRTTVCVVGAGIAGLTTAYMLAKEGRGVIVLDDGVIGGGESGLTTAHIVNALDRRWTELARLHAPERLRLAAASHTAAIDTIERIAQEEGIDCDFRRVPGYLFAAPGHPSSTIEDEIKAAHQAGLGLVHGVDRAPLDAFNTGVAAVFPQQAQLHILRYLAGLARAVERRGGKIYTRAHVVDVDEQAEPEHVVVKTDRGVNIVANEVVLATNSPFLPWISVHLKQAGYRTYVIALRVPRGSIPPGLYWDTEDPFHYVRLSDLDGADGPDELLIVGGEDHKTGQADDADQRHARLEAWARERFPQAGPVVHRWSGEVMETADGLAFIGRMRKESRVLVVTGDCGNGMTHGTIAGLLVNDLVHGRENPWAELYDPTRVNLTLHSASEYLKENLNTAAQYADWLTAGDLDDVEKLPPGMGAIVRRGLTKLAVYRDPQGHVHERSAVCTHLGCIVAWNPAERTWDCPCHGSRFECTGRVIRGPATSDLKPVDTAPPGEAESPADRGLARTG</sequence>
<dbReference type="SUPFAM" id="SSF51905">
    <property type="entry name" value="FAD/NAD(P)-binding domain"/>
    <property type="match status" value="1"/>
</dbReference>
<evidence type="ECO:0000313" key="9">
    <source>
        <dbReference type="Proteomes" id="UP000075420"/>
    </source>
</evidence>
<dbReference type="InterPro" id="IPR036922">
    <property type="entry name" value="Rieske_2Fe-2S_sf"/>
</dbReference>
<evidence type="ECO:0000256" key="3">
    <source>
        <dbReference type="ARBA" id="ARBA00023004"/>
    </source>
</evidence>
<dbReference type="SUPFAM" id="SSF50022">
    <property type="entry name" value="ISP domain"/>
    <property type="match status" value="1"/>
</dbReference>
<dbReference type="Pfam" id="PF01266">
    <property type="entry name" value="DAO"/>
    <property type="match status" value="1"/>
</dbReference>
<evidence type="ECO:0000259" key="7">
    <source>
        <dbReference type="PROSITE" id="PS51296"/>
    </source>
</evidence>
<evidence type="ECO:0000256" key="5">
    <source>
        <dbReference type="ARBA" id="ARBA00023157"/>
    </source>
</evidence>
<evidence type="ECO:0000256" key="2">
    <source>
        <dbReference type="ARBA" id="ARBA00022723"/>
    </source>
</evidence>
<dbReference type="FunFam" id="2.102.10.10:FF:000014">
    <property type="entry name" value="Oxidoreductase, FAD dependent"/>
    <property type="match status" value="1"/>
</dbReference>
<feature type="region of interest" description="Disordered" evidence="6">
    <location>
        <begin position="505"/>
        <end position="532"/>
    </location>
</feature>
<keyword evidence="2" id="KW-0479">Metal-binding</keyword>
<evidence type="ECO:0000313" key="8">
    <source>
        <dbReference type="EMBL" id="KYF57391.1"/>
    </source>
</evidence>
<dbReference type="Proteomes" id="UP000075420">
    <property type="component" value="Unassembled WGS sequence"/>
</dbReference>
<name>A0A150PNS7_SORCE</name>
<keyword evidence="5" id="KW-1015">Disulfide bond</keyword>
<evidence type="ECO:0000256" key="4">
    <source>
        <dbReference type="ARBA" id="ARBA00023014"/>
    </source>
</evidence>
<evidence type="ECO:0000256" key="1">
    <source>
        <dbReference type="ARBA" id="ARBA00022714"/>
    </source>
</evidence>
<evidence type="ECO:0000256" key="6">
    <source>
        <dbReference type="SAM" id="MobiDB-lite"/>
    </source>
</evidence>
<dbReference type="PRINTS" id="PR00162">
    <property type="entry name" value="RIESKE"/>
</dbReference>
<dbReference type="InterPro" id="IPR017941">
    <property type="entry name" value="Rieske_2Fe-2S"/>
</dbReference>
<dbReference type="InterPro" id="IPR036188">
    <property type="entry name" value="FAD/NAD-bd_sf"/>
</dbReference>
<accession>A0A150PNS7</accession>
<gene>
    <name evidence="8" type="ORF">BE08_37445</name>
</gene>
<feature type="compositionally biased region" description="Basic and acidic residues" evidence="6">
    <location>
        <begin position="523"/>
        <end position="532"/>
    </location>
</feature>
<reference evidence="8 9" key="1">
    <citation type="submission" date="2014-02" db="EMBL/GenBank/DDBJ databases">
        <title>The small core and large imbalanced accessory genome model reveals a collaborative survival strategy of Sorangium cellulosum strains in nature.</title>
        <authorList>
            <person name="Han K."/>
            <person name="Peng R."/>
            <person name="Blom J."/>
            <person name="Li Y.-Z."/>
        </authorList>
    </citation>
    <scope>NUCLEOTIDE SEQUENCE [LARGE SCALE GENOMIC DNA]</scope>
    <source>
        <strain evidence="8 9">So0157-25</strain>
    </source>
</reference>
<dbReference type="EMBL" id="JELY01000976">
    <property type="protein sequence ID" value="KYF57391.1"/>
    <property type="molecule type" value="Genomic_DNA"/>
</dbReference>
<comment type="caution">
    <text evidence="8">The sequence shown here is derived from an EMBL/GenBank/DDBJ whole genome shotgun (WGS) entry which is preliminary data.</text>
</comment>
<dbReference type="GO" id="GO:0005737">
    <property type="term" value="C:cytoplasm"/>
    <property type="evidence" value="ECO:0007669"/>
    <property type="project" value="TreeGrafter"/>
</dbReference>